<gene>
    <name evidence="7" type="ORF">GCM10007940_24710</name>
</gene>
<dbReference type="NCBIfam" id="TIGR02734">
    <property type="entry name" value="crtI_fam"/>
    <property type="match status" value="1"/>
</dbReference>
<dbReference type="GO" id="GO:0016117">
    <property type="term" value="P:carotenoid biosynthetic process"/>
    <property type="evidence" value="ECO:0007669"/>
    <property type="project" value="UniProtKB-KW"/>
</dbReference>
<name>A0AA37SS65_9BACT</name>
<proteinExistence type="inferred from homology"/>
<dbReference type="Gene3D" id="3.50.50.60">
    <property type="entry name" value="FAD/NAD(P)-binding domain"/>
    <property type="match status" value="2"/>
</dbReference>
<reference evidence="7" key="2">
    <citation type="submission" date="2023-01" db="EMBL/GenBank/DDBJ databases">
        <title>Draft genome sequence of Portibacter lacus strain NBRC 108769.</title>
        <authorList>
            <person name="Sun Q."/>
            <person name="Mori K."/>
        </authorList>
    </citation>
    <scope>NUCLEOTIDE SEQUENCE</scope>
    <source>
        <strain evidence="7">NBRC 108769</strain>
    </source>
</reference>
<evidence type="ECO:0000256" key="5">
    <source>
        <dbReference type="RuleBase" id="RU362075"/>
    </source>
</evidence>
<accession>A0AA37SS65</accession>
<comment type="pathway">
    <text evidence="1 5">Carotenoid biosynthesis.</text>
</comment>
<dbReference type="PANTHER" id="PTHR43734:SF7">
    <property type="entry name" value="4,4'-DIAPONEUROSPORENE OXYGENASE"/>
    <property type="match status" value="1"/>
</dbReference>
<keyword evidence="4 5" id="KW-0560">Oxidoreductase</keyword>
<dbReference type="InterPro" id="IPR002937">
    <property type="entry name" value="Amino_oxidase"/>
</dbReference>
<dbReference type="InterPro" id="IPR036188">
    <property type="entry name" value="FAD/NAD-bd_sf"/>
</dbReference>
<protein>
    <submittedName>
        <fullName evidence="7">NAD(P)/FAD-dependent oxidoreductase</fullName>
    </submittedName>
</protein>
<dbReference type="Pfam" id="PF01593">
    <property type="entry name" value="Amino_oxidase"/>
    <property type="match status" value="1"/>
</dbReference>
<keyword evidence="3 5" id="KW-0125">Carotenoid biosynthesis</keyword>
<organism evidence="7 8">
    <name type="scientific">Portibacter lacus</name>
    <dbReference type="NCBI Taxonomy" id="1099794"/>
    <lineage>
        <taxon>Bacteria</taxon>
        <taxon>Pseudomonadati</taxon>
        <taxon>Bacteroidota</taxon>
        <taxon>Saprospiria</taxon>
        <taxon>Saprospirales</taxon>
        <taxon>Haliscomenobacteraceae</taxon>
        <taxon>Portibacter</taxon>
    </lineage>
</organism>
<keyword evidence="8" id="KW-1185">Reference proteome</keyword>
<comment type="caution">
    <text evidence="7">The sequence shown here is derived from an EMBL/GenBank/DDBJ whole genome shotgun (WGS) entry which is preliminary data.</text>
</comment>
<evidence type="ECO:0000256" key="1">
    <source>
        <dbReference type="ARBA" id="ARBA00004829"/>
    </source>
</evidence>
<dbReference type="SUPFAM" id="SSF51905">
    <property type="entry name" value="FAD/NAD(P)-binding domain"/>
    <property type="match status" value="1"/>
</dbReference>
<reference evidence="7" key="1">
    <citation type="journal article" date="2014" name="Int. J. Syst. Evol. Microbiol.">
        <title>Complete genome sequence of Corynebacterium casei LMG S-19264T (=DSM 44701T), isolated from a smear-ripened cheese.</title>
        <authorList>
            <consortium name="US DOE Joint Genome Institute (JGI-PGF)"/>
            <person name="Walter F."/>
            <person name="Albersmeier A."/>
            <person name="Kalinowski J."/>
            <person name="Ruckert C."/>
        </authorList>
    </citation>
    <scope>NUCLEOTIDE SEQUENCE</scope>
    <source>
        <strain evidence="7">NBRC 108769</strain>
    </source>
</reference>
<sequence>MNRSIVVIGSGIAGLATAIRLQQAGNLVHVYEANDYYGGKISEFIMGDFRFDAGPSLFTMPQFIEELFDLCEVPMEQYFAYEKKEIICKYYYEDGTRFTAYADKENYIKKAALTFNEEENSIRAYLASSKKKYDVTKNLFLNKSLHKAKTYLSLDTLKGIVAMPTLGIHRNLNQENEKFFKNPLLVQLFNRYATYNGSSPFLTPGIMSLIPHLENHYGTFVPKGGMISITNSLVSLAEKLGVQLHLNSKVNRILIDDSNKAEGVIVENKKIFSDIVVSNMDVVPTYRKLLKGYPAPEKVLRQERSSSALIFYWGINRNFEELDLHNIFFANNYDREFKNIFDKQTIGDDVTVYLNITAKDIPEDAPSGCENWFVMVNAPGNMDQDWDEIIKRTRANIIKKLSNQLGEEIGPLIVSESILDPRSIESRTQSYQGSLYGAASNNQFAAFLRHPNFSSRFENLYFCGGSVHPGGGIPLCLLSAKITSELILYDK</sequence>
<evidence type="ECO:0000313" key="7">
    <source>
        <dbReference type="EMBL" id="GLR17856.1"/>
    </source>
</evidence>
<feature type="domain" description="Amine oxidase" evidence="6">
    <location>
        <begin position="12"/>
        <end position="488"/>
    </location>
</feature>
<evidence type="ECO:0000259" key="6">
    <source>
        <dbReference type="Pfam" id="PF01593"/>
    </source>
</evidence>
<dbReference type="InterPro" id="IPR054840">
    <property type="entry name" value="hydcarot_desat_CrtD"/>
</dbReference>
<evidence type="ECO:0000256" key="2">
    <source>
        <dbReference type="ARBA" id="ARBA00006046"/>
    </source>
</evidence>
<dbReference type="RefSeq" id="WP_235291536.1">
    <property type="nucleotide sequence ID" value="NZ_BSOH01000014.1"/>
</dbReference>
<evidence type="ECO:0000256" key="4">
    <source>
        <dbReference type="ARBA" id="ARBA00023002"/>
    </source>
</evidence>
<comment type="similarity">
    <text evidence="2 5">Belongs to the carotenoid/retinoid oxidoreductase family.</text>
</comment>
<dbReference type="GO" id="GO:0016491">
    <property type="term" value="F:oxidoreductase activity"/>
    <property type="evidence" value="ECO:0007669"/>
    <property type="project" value="UniProtKB-KW"/>
</dbReference>
<dbReference type="InterPro" id="IPR014105">
    <property type="entry name" value="Carotenoid/retinoid_OxRdtase"/>
</dbReference>
<dbReference type="AlphaFoldDB" id="A0AA37SS65"/>
<evidence type="ECO:0000313" key="8">
    <source>
        <dbReference type="Proteomes" id="UP001156666"/>
    </source>
</evidence>
<dbReference type="PANTHER" id="PTHR43734">
    <property type="entry name" value="PHYTOENE DESATURASE"/>
    <property type="match status" value="1"/>
</dbReference>
<dbReference type="NCBIfam" id="NF042421">
    <property type="entry name" value="hydcarot_desat_CrtD"/>
    <property type="match status" value="1"/>
</dbReference>
<evidence type="ECO:0000256" key="3">
    <source>
        <dbReference type="ARBA" id="ARBA00022746"/>
    </source>
</evidence>
<dbReference type="EMBL" id="BSOH01000014">
    <property type="protein sequence ID" value="GLR17856.1"/>
    <property type="molecule type" value="Genomic_DNA"/>
</dbReference>
<dbReference type="Proteomes" id="UP001156666">
    <property type="component" value="Unassembled WGS sequence"/>
</dbReference>